<evidence type="ECO:0000256" key="1">
    <source>
        <dbReference type="SAM" id="MobiDB-lite"/>
    </source>
</evidence>
<organism evidence="3 4">
    <name type="scientific">Tanacetum coccineum</name>
    <dbReference type="NCBI Taxonomy" id="301880"/>
    <lineage>
        <taxon>Eukaryota</taxon>
        <taxon>Viridiplantae</taxon>
        <taxon>Streptophyta</taxon>
        <taxon>Embryophyta</taxon>
        <taxon>Tracheophyta</taxon>
        <taxon>Spermatophyta</taxon>
        <taxon>Magnoliopsida</taxon>
        <taxon>eudicotyledons</taxon>
        <taxon>Gunneridae</taxon>
        <taxon>Pentapetalae</taxon>
        <taxon>asterids</taxon>
        <taxon>campanulids</taxon>
        <taxon>Asterales</taxon>
        <taxon>Asteraceae</taxon>
        <taxon>Asteroideae</taxon>
        <taxon>Anthemideae</taxon>
        <taxon>Anthemidinae</taxon>
        <taxon>Tanacetum</taxon>
    </lineage>
</organism>
<evidence type="ECO:0000313" key="3">
    <source>
        <dbReference type="EMBL" id="GJT79364.1"/>
    </source>
</evidence>
<comment type="caution">
    <text evidence="3">The sequence shown here is derived from an EMBL/GenBank/DDBJ whole genome shotgun (WGS) entry which is preliminary data.</text>
</comment>
<protein>
    <submittedName>
        <fullName evidence="3">PKS-NRPS hybrid synthetase</fullName>
    </submittedName>
</protein>
<evidence type="ECO:0000313" key="4">
    <source>
        <dbReference type="Proteomes" id="UP001151760"/>
    </source>
</evidence>
<feature type="region of interest" description="Disordered" evidence="1">
    <location>
        <begin position="46"/>
        <end position="76"/>
    </location>
</feature>
<dbReference type="Proteomes" id="UP001151760">
    <property type="component" value="Unassembled WGS sequence"/>
</dbReference>
<dbReference type="InterPro" id="IPR052579">
    <property type="entry name" value="Zinc_finger_SWIM"/>
</dbReference>
<feature type="domain" description="MULE transposase" evidence="2">
    <location>
        <begin position="172"/>
        <end position="266"/>
    </location>
</feature>
<dbReference type="EMBL" id="BQNB010018893">
    <property type="protein sequence ID" value="GJT79364.1"/>
    <property type="molecule type" value="Genomic_DNA"/>
</dbReference>
<evidence type="ECO:0000259" key="2">
    <source>
        <dbReference type="Pfam" id="PF10551"/>
    </source>
</evidence>
<keyword evidence="4" id="KW-1185">Reference proteome</keyword>
<reference evidence="3" key="2">
    <citation type="submission" date="2022-01" db="EMBL/GenBank/DDBJ databases">
        <authorList>
            <person name="Yamashiro T."/>
            <person name="Shiraishi A."/>
            <person name="Satake H."/>
            <person name="Nakayama K."/>
        </authorList>
    </citation>
    <scope>NUCLEOTIDE SEQUENCE</scope>
</reference>
<dbReference type="PANTHER" id="PTHR31569:SF4">
    <property type="entry name" value="SWIM-TYPE DOMAIN-CONTAINING PROTEIN"/>
    <property type="match status" value="1"/>
</dbReference>
<gene>
    <name evidence="3" type="ORF">Tco_1053706</name>
</gene>
<dbReference type="InterPro" id="IPR018289">
    <property type="entry name" value="MULE_transposase_dom"/>
</dbReference>
<dbReference type="PANTHER" id="PTHR31569">
    <property type="entry name" value="SWIM-TYPE DOMAIN-CONTAINING PROTEIN"/>
    <property type="match status" value="1"/>
</dbReference>
<name>A0ABQ5GVP2_9ASTR</name>
<accession>A0ABQ5GVP2</accession>
<dbReference type="Pfam" id="PF10551">
    <property type="entry name" value="MULE"/>
    <property type="match status" value="1"/>
</dbReference>
<feature type="compositionally biased region" description="Basic and acidic residues" evidence="1">
    <location>
        <begin position="47"/>
        <end position="76"/>
    </location>
</feature>
<sequence length="426" mass="49925">MSTYLKNMTGYKHNQLKSKSYDEIQEMFDKEMKRVNTFVDMNTELVKSSETRTEGSSKRAGDELESDNSKKQKIDEHNIDREDLETLWKLVKAKHGNTRPEDEYERVLWGDMKAKFCKDELGKRSKISALFNKLEKGGYFHDVKQDPQGRITYLFIAHPLSIKLAKVFSSIFVMDCTYKTNGFNMPLLDIIRVSCFNTSFYSGFAFLQKEDKDSYVWALSTFRKFLGDKNQPFVIITDRELALMNAIEEVFPSTTTLLCVWHINKNVFANYKTHFVIAKEFDIFKSNWNNLVYSTTKADYVKSLDEFELLYKDKKDAIKYIRDTWLQWKEKFVSAWKKNTYIWAIVPRLEPKLLSHVSHFALKEIRKQYEKSKSGSITPCTGHYTATMGLPCAHTIKDWNEVALLLELIHPHWRIDTMSMNHEDGL</sequence>
<reference evidence="3" key="1">
    <citation type="journal article" date="2022" name="Int. J. Mol. Sci.">
        <title>Draft Genome of Tanacetum Coccineum: Genomic Comparison of Closely Related Tanacetum-Family Plants.</title>
        <authorList>
            <person name="Yamashiro T."/>
            <person name="Shiraishi A."/>
            <person name="Nakayama K."/>
            <person name="Satake H."/>
        </authorList>
    </citation>
    <scope>NUCLEOTIDE SEQUENCE</scope>
</reference>
<proteinExistence type="predicted"/>